<name>A0A453L1A0_AEGTS</name>
<reference evidence="3" key="1">
    <citation type="journal article" date="2014" name="Science">
        <title>Ancient hybridizations among the ancestral genomes of bread wheat.</title>
        <authorList>
            <consortium name="International Wheat Genome Sequencing Consortium,"/>
            <person name="Marcussen T."/>
            <person name="Sandve S.R."/>
            <person name="Heier L."/>
            <person name="Spannagl M."/>
            <person name="Pfeifer M."/>
            <person name="Jakobsen K.S."/>
            <person name="Wulff B.B."/>
            <person name="Steuernagel B."/>
            <person name="Mayer K.F."/>
            <person name="Olsen O.A."/>
        </authorList>
    </citation>
    <scope>NUCLEOTIDE SEQUENCE [LARGE SCALE GENOMIC DNA]</scope>
    <source>
        <strain evidence="3">cv. AL8/78</strain>
    </source>
</reference>
<organism evidence="2 3">
    <name type="scientific">Aegilops tauschii subsp. strangulata</name>
    <name type="common">Goatgrass</name>
    <dbReference type="NCBI Taxonomy" id="200361"/>
    <lineage>
        <taxon>Eukaryota</taxon>
        <taxon>Viridiplantae</taxon>
        <taxon>Streptophyta</taxon>
        <taxon>Embryophyta</taxon>
        <taxon>Tracheophyta</taxon>
        <taxon>Spermatophyta</taxon>
        <taxon>Magnoliopsida</taxon>
        <taxon>Liliopsida</taxon>
        <taxon>Poales</taxon>
        <taxon>Poaceae</taxon>
        <taxon>BOP clade</taxon>
        <taxon>Pooideae</taxon>
        <taxon>Triticodae</taxon>
        <taxon>Triticeae</taxon>
        <taxon>Triticinae</taxon>
        <taxon>Aegilops</taxon>
    </lineage>
</organism>
<keyword evidence="1" id="KW-0732">Signal</keyword>
<reference evidence="2" key="3">
    <citation type="journal article" date="2017" name="Nature">
        <title>Genome sequence of the progenitor of the wheat D genome Aegilops tauschii.</title>
        <authorList>
            <person name="Luo M.C."/>
            <person name="Gu Y.Q."/>
            <person name="Puiu D."/>
            <person name="Wang H."/>
            <person name="Twardziok S.O."/>
            <person name="Deal K.R."/>
            <person name="Huo N."/>
            <person name="Zhu T."/>
            <person name="Wang L."/>
            <person name="Wang Y."/>
            <person name="McGuire P.E."/>
            <person name="Liu S."/>
            <person name="Long H."/>
            <person name="Ramasamy R.K."/>
            <person name="Rodriguez J.C."/>
            <person name="Van S.L."/>
            <person name="Yuan L."/>
            <person name="Wang Z."/>
            <person name="Xia Z."/>
            <person name="Xiao L."/>
            <person name="Anderson O.D."/>
            <person name="Ouyang S."/>
            <person name="Liang Y."/>
            <person name="Zimin A.V."/>
            <person name="Pertea G."/>
            <person name="Qi P."/>
            <person name="Bennetzen J.L."/>
            <person name="Dai X."/>
            <person name="Dawson M.W."/>
            <person name="Muller H.G."/>
            <person name="Kugler K."/>
            <person name="Rivarola-Duarte L."/>
            <person name="Spannagl M."/>
            <person name="Mayer K.F.X."/>
            <person name="Lu F.H."/>
            <person name="Bevan M.W."/>
            <person name="Leroy P."/>
            <person name="Li P."/>
            <person name="You F.M."/>
            <person name="Sun Q."/>
            <person name="Liu Z."/>
            <person name="Lyons E."/>
            <person name="Wicker T."/>
            <person name="Salzberg S.L."/>
            <person name="Devos K.M."/>
            <person name="Dvorak J."/>
        </authorList>
    </citation>
    <scope>NUCLEOTIDE SEQUENCE [LARGE SCALE GENOMIC DNA]</scope>
    <source>
        <strain evidence="2">cv. AL8/78</strain>
    </source>
</reference>
<accession>A0A453L1A0</accession>
<dbReference type="Gramene" id="AET5Gv20588500.1">
    <property type="protein sequence ID" value="AET5Gv20588500.1"/>
    <property type="gene ID" value="AET5Gv20588500"/>
</dbReference>
<keyword evidence="3" id="KW-1185">Reference proteome</keyword>
<reference evidence="2" key="4">
    <citation type="submission" date="2019-03" db="UniProtKB">
        <authorList>
            <consortium name="EnsemblPlants"/>
        </authorList>
    </citation>
    <scope>IDENTIFICATION</scope>
</reference>
<feature type="signal peptide" evidence="1">
    <location>
        <begin position="1"/>
        <end position="21"/>
    </location>
</feature>
<dbReference type="EnsemblPlants" id="AET5Gv20588500.1">
    <property type="protein sequence ID" value="AET5Gv20588500.1"/>
    <property type="gene ID" value="AET5Gv20588500"/>
</dbReference>
<protein>
    <submittedName>
        <fullName evidence="2">Uncharacterized protein</fullName>
    </submittedName>
</protein>
<reference evidence="2" key="5">
    <citation type="journal article" date="2021" name="G3 (Bethesda)">
        <title>Aegilops tauschii genome assembly Aet v5.0 features greater sequence contiguity and improved annotation.</title>
        <authorList>
            <person name="Wang L."/>
            <person name="Zhu T."/>
            <person name="Rodriguez J.C."/>
            <person name="Deal K.R."/>
            <person name="Dubcovsky J."/>
            <person name="McGuire P.E."/>
            <person name="Lux T."/>
            <person name="Spannagl M."/>
            <person name="Mayer K.F.X."/>
            <person name="Baldrich P."/>
            <person name="Meyers B.C."/>
            <person name="Huo N."/>
            <person name="Gu Y.Q."/>
            <person name="Zhou H."/>
            <person name="Devos K.M."/>
            <person name="Bennetzen J.L."/>
            <person name="Unver T."/>
            <person name="Budak H."/>
            <person name="Gulick P.J."/>
            <person name="Galiba G."/>
            <person name="Kalapos B."/>
            <person name="Nelson D.R."/>
            <person name="Li P."/>
            <person name="You F.M."/>
            <person name="Luo M.C."/>
            <person name="Dvorak J."/>
        </authorList>
    </citation>
    <scope>NUCLEOTIDE SEQUENCE [LARGE SCALE GENOMIC DNA]</scope>
    <source>
        <strain evidence="2">cv. AL8/78</strain>
    </source>
</reference>
<dbReference type="Proteomes" id="UP000015105">
    <property type="component" value="Chromosome 5D"/>
</dbReference>
<evidence type="ECO:0000313" key="3">
    <source>
        <dbReference type="Proteomes" id="UP000015105"/>
    </source>
</evidence>
<proteinExistence type="predicted"/>
<reference evidence="3" key="2">
    <citation type="journal article" date="2017" name="Nat. Plants">
        <title>The Aegilops tauschii genome reveals multiple impacts of transposons.</title>
        <authorList>
            <person name="Zhao G."/>
            <person name="Zou C."/>
            <person name="Li K."/>
            <person name="Wang K."/>
            <person name="Li T."/>
            <person name="Gao L."/>
            <person name="Zhang X."/>
            <person name="Wang H."/>
            <person name="Yang Z."/>
            <person name="Liu X."/>
            <person name="Jiang W."/>
            <person name="Mao L."/>
            <person name="Kong X."/>
            <person name="Jiao Y."/>
            <person name="Jia J."/>
        </authorList>
    </citation>
    <scope>NUCLEOTIDE SEQUENCE [LARGE SCALE GENOMIC DNA]</scope>
    <source>
        <strain evidence="3">cv. AL8/78</strain>
    </source>
</reference>
<feature type="chain" id="PRO_5019007236" evidence="1">
    <location>
        <begin position="22"/>
        <end position="101"/>
    </location>
</feature>
<sequence>ELPRAFWFLVISLELGCLSLCQPIYDRFCYFSVERFAIGFHSNLCPFDLVLRFALRVVVLGLFFLSGARFVWLQPVFPPPAGCGFLSVFFRALPFPISSGR</sequence>
<dbReference type="AlphaFoldDB" id="A0A453L1A0"/>
<evidence type="ECO:0000313" key="2">
    <source>
        <dbReference type="EnsemblPlants" id="AET5Gv20588500.1"/>
    </source>
</evidence>
<evidence type="ECO:0000256" key="1">
    <source>
        <dbReference type="SAM" id="SignalP"/>
    </source>
</evidence>